<organism evidence="1 3">
    <name type="scientific">Clonorchis sinensis</name>
    <name type="common">Chinese liver fluke</name>
    <dbReference type="NCBI Taxonomy" id="79923"/>
    <lineage>
        <taxon>Eukaryota</taxon>
        <taxon>Metazoa</taxon>
        <taxon>Spiralia</taxon>
        <taxon>Lophotrochozoa</taxon>
        <taxon>Platyhelminthes</taxon>
        <taxon>Trematoda</taxon>
        <taxon>Digenea</taxon>
        <taxon>Opisthorchiida</taxon>
        <taxon>Opisthorchiata</taxon>
        <taxon>Opisthorchiidae</taxon>
        <taxon>Clonorchis</taxon>
    </lineage>
</organism>
<protein>
    <submittedName>
        <fullName evidence="1">Uncharacterized protein</fullName>
    </submittedName>
</protein>
<dbReference type="OrthoDB" id="103819at2759"/>
<dbReference type="EMBL" id="NIRI02000042">
    <property type="protein sequence ID" value="KAG5447907.1"/>
    <property type="molecule type" value="Genomic_DNA"/>
</dbReference>
<proteinExistence type="predicted"/>
<accession>A0A8T1MEV1</accession>
<name>A0A8T1MEV1_CLOSI</name>
<reference evidence="1 3" key="1">
    <citation type="journal article" date="2018" name="Biotechnol. Adv.">
        <title>Improved genomic resources and new bioinformatic workflow for the carcinogenic parasite Clonorchis sinensis: Biotechnological implications.</title>
        <authorList>
            <person name="Wang D."/>
            <person name="Korhonen P.K."/>
            <person name="Gasser R.B."/>
            <person name="Young N.D."/>
        </authorList>
    </citation>
    <scope>NUCLEOTIDE SEQUENCE [LARGE SCALE GENOMIC DNA]</scope>
    <source>
        <strain evidence="1">Cs-k2</strain>
    </source>
</reference>
<evidence type="ECO:0000313" key="1">
    <source>
        <dbReference type="EMBL" id="KAG5447907.1"/>
    </source>
</evidence>
<dbReference type="AlphaFoldDB" id="A0A8T1MEV1"/>
<evidence type="ECO:0000313" key="3">
    <source>
        <dbReference type="Proteomes" id="UP000286415"/>
    </source>
</evidence>
<gene>
    <name evidence="1" type="ORF">CSKR_200627</name>
    <name evidence="2" type="ORF">CSKR_200629</name>
</gene>
<dbReference type="Proteomes" id="UP000286415">
    <property type="component" value="Unassembled WGS sequence"/>
</dbReference>
<comment type="caution">
    <text evidence="1">The sequence shown here is derived from an EMBL/GenBank/DDBJ whole genome shotgun (WGS) entry which is preliminary data.</text>
</comment>
<reference evidence="1 3" key="2">
    <citation type="journal article" date="2021" name="Genomics">
        <title>High-quality reference genome for Clonorchis sinensis.</title>
        <authorList>
            <person name="Young N.D."/>
            <person name="Stroehlein A.J."/>
            <person name="Kinkar L."/>
            <person name="Wang T."/>
            <person name="Sohn W.M."/>
            <person name="Chang B.C.H."/>
            <person name="Kaur P."/>
            <person name="Weisz D."/>
            <person name="Dudchenko O."/>
            <person name="Aiden E.L."/>
            <person name="Korhonen P.K."/>
            <person name="Gasser R.B."/>
        </authorList>
    </citation>
    <scope>NUCLEOTIDE SEQUENCE [LARGE SCALE GENOMIC DNA]</scope>
    <source>
        <strain evidence="1">Cs-k2</strain>
    </source>
</reference>
<dbReference type="EMBL" id="NIRI02000042">
    <property type="protein sequence ID" value="KAG5447909.1"/>
    <property type="molecule type" value="Genomic_DNA"/>
</dbReference>
<evidence type="ECO:0000313" key="2">
    <source>
        <dbReference type="EMBL" id="KAG5447909.1"/>
    </source>
</evidence>
<keyword evidence="3" id="KW-1185">Reference proteome</keyword>
<sequence>MDAKTDNKPSEGTPKFVQVVVGGFRIHYPACLVLLFDVDKDDLFAENTSPVAENLFSSSIMPTTHLGFSSLPDCTLSQNSRESKSVGLWRSRGKLVRVYKMKYKHLHGGTPASSGASQTNLLFDV</sequence>